<keyword evidence="2" id="KW-0282">Flagellum</keyword>
<evidence type="ECO:0000313" key="6">
    <source>
        <dbReference type="EMBL" id="GFH45715.1"/>
    </source>
</evidence>
<organism evidence="6 7">
    <name type="scientific">Chaetoceros tenuissimus</name>
    <dbReference type="NCBI Taxonomy" id="426638"/>
    <lineage>
        <taxon>Eukaryota</taxon>
        <taxon>Sar</taxon>
        <taxon>Stramenopiles</taxon>
        <taxon>Ochrophyta</taxon>
        <taxon>Bacillariophyta</taxon>
        <taxon>Coscinodiscophyceae</taxon>
        <taxon>Chaetocerotophycidae</taxon>
        <taxon>Chaetocerotales</taxon>
        <taxon>Chaetocerotaceae</taxon>
        <taxon>Chaetoceros</taxon>
    </lineage>
</organism>
<keyword evidence="3" id="KW-0969">Cilium</keyword>
<feature type="coiled-coil region" evidence="5">
    <location>
        <begin position="218"/>
        <end position="245"/>
    </location>
</feature>
<sequence length="403" mass="47936">MAISPPESPLESNLQKERPLIKRFRKDLVSKWEKILSKEKLQEFTLEFETLKSNQSKEWQKGRDLIDSLLRRFDNGEDNRRVAVATHLQTIDEMIQTHSKHLNHVQHRFLSKVDELKNLYEKERTEMIEKHKQNKSGIESQLDTARLAAKKRRELEIREQQQELEEIRNKNLEDINSLRFVLDAKIEDLDEQFELAKSEYLEKTDFQNESLQHELSRNDEMSMELLEIQSKLEKLNLAVKKIKRISHRKSMQNKDYFEQLMSRKTAIISKYKMTKSRMEDLRALHYSKLKELTKRANQQKILMEKELAEAENTLKLASIIKKLEDEERRNGSNTNIEERINEETLLERMNRVILDCEMIQEEESVAERKSRELKGQITKFRQGTTINDKVLLEKNTLFVVNGK</sequence>
<dbReference type="GO" id="GO:0003352">
    <property type="term" value="P:regulation of cilium movement"/>
    <property type="evidence" value="ECO:0007669"/>
    <property type="project" value="TreeGrafter"/>
</dbReference>
<evidence type="ECO:0000256" key="2">
    <source>
        <dbReference type="ARBA" id="ARBA00022846"/>
    </source>
</evidence>
<dbReference type="Proteomes" id="UP001054902">
    <property type="component" value="Unassembled WGS sequence"/>
</dbReference>
<dbReference type="PANTHER" id="PTHR21625">
    <property type="entry name" value="NYD-SP28 PROTEIN"/>
    <property type="match status" value="1"/>
</dbReference>
<dbReference type="GO" id="GO:0060285">
    <property type="term" value="P:cilium-dependent cell motility"/>
    <property type="evidence" value="ECO:0007669"/>
    <property type="project" value="TreeGrafter"/>
</dbReference>
<evidence type="ECO:0000256" key="5">
    <source>
        <dbReference type="SAM" id="Coils"/>
    </source>
</evidence>
<comment type="subcellular location">
    <subcellularLocation>
        <location evidence="1">Cytoplasm</location>
        <location evidence="1">Cytoskeleton</location>
        <location evidence="1">Flagellum axoneme</location>
    </subcellularLocation>
</comment>
<evidence type="ECO:0000256" key="1">
    <source>
        <dbReference type="ARBA" id="ARBA00004611"/>
    </source>
</evidence>
<dbReference type="InterPro" id="IPR039750">
    <property type="entry name" value="DRC1/DRC2"/>
</dbReference>
<keyword evidence="5" id="KW-0175">Coiled coil</keyword>
<dbReference type="GO" id="GO:0005858">
    <property type="term" value="C:axonemal dynein complex"/>
    <property type="evidence" value="ECO:0007669"/>
    <property type="project" value="InterPro"/>
</dbReference>
<dbReference type="PANTHER" id="PTHR21625:SF0">
    <property type="entry name" value="DYNEIN REGULATORY COMPLEX SUBUNIT 2"/>
    <property type="match status" value="1"/>
</dbReference>
<feature type="coiled-coil region" evidence="5">
    <location>
        <begin position="113"/>
        <end position="177"/>
    </location>
</feature>
<evidence type="ECO:0008006" key="8">
    <source>
        <dbReference type="Google" id="ProtNLM"/>
    </source>
</evidence>
<dbReference type="GO" id="GO:0070286">
    <property type="term" value="P:axonemal dynein complex assembly"/>
    <property type="evidence" value="ECO:0007669"/>
    <property type="project" value="InterPro"/>
</dbReference>
<keyword evidence="7" id="KW-1185">Reference proteome</keyword>
<dbReference type="AlphaFoldDB" id="A0AAD3CIG1"/>
<comment type="caution">
    <text evidence="6">The sequence shown here is derived from an EMBL/GenBank/DDBJ whole genome shotgun (WGS) entry which is preliminary data.</text>
</comment>
<gene>
    <name evidence="6" type="ORF">CTEN210_02189</name>
</gene>
<accession>A0AAD3CIG1</accession>
<evidence type="ECO:0000256" key="4">
    <source>
        <dbReference type="ARBA" id="ARBA00023273"/>
    </source>
</evidence>
<evidence type="ECO:0000313" key="7">
    <source>
        <dbReference type="Proteomes" id="UP001054902"/>
    </source>
</evidence>
<proteinExistence type="predicted"/>
<evidence type="ECO:0000256" key="3">
    <source>
        <dbReference type="ARBA" id="ARBA00023069"/>
    </source>
</evidence>
<dbReference type="EMBL" id="BLLK01000022">
    <property type="protein sequence ID" value="GFH45715.1"/>
    <property type="molecule type" value="Genomic_DNA"/>
</dbReference>
<keyword evidence="4" id="KW-0966">Cell projection</keyword>
<name>A0AAD3CIG1_9STRA</name>
<protein>
    <recommendedName>
        <fullName evidence="8">Dynein regulatory complex protein 1/2 N-terminal domain-containing protein</fullName>
    </recommendedName>
</protein>
<reference evidence="6 7" key="1">
    <citation type="journal article" date="2021" name="Sci. Rep.">
        <title>The genome of the diatom Chaetoceros tenuissimus carries an ancient integrated fragment of an extant virus.</title>
        <authorList>
            <person name="Hongo Y."/>
            <person name="Kimura K."/>
            <person name="Takaki Y."/>
            <person name="Yoshida Y."/>
            <person name="Baba S."/>
            <person name="Kobayashi G."/>
            <person name="Nagasaki K."/>
            <person name="Hano T."/>
            <person name="Tomaru Y."/>
        </authorList>
    </citation>
    <scope>NUCLEOTIDE SEQUENCE [LARGE SCALE GENOMIC DNA]</scope>
    <source>
        <strain evidence="6 7">NIES-3715</strain>
    </source>
</reference>